<feature type="active site" description="Proton donor/acceptor" evidence="1">
    <location>
        <position position="128"/>
    </location>
</feature>
<accession>A0A8S1F9Q0</accession>
<protein>
    <recommendedName>
        <fullName evidence="2">Serine/threonine-protein phosphatase</fullName>
        <ecNumber evidence="2">3.1.3.16</ecNumber>
    </recommendedName>
</protein>
<dbReference type="EMBL" id="CADEPM010000006">
    <property type="protein sequence ID" value="CAB3407783.1"/>
    <property type="molecule type" value="Genomic_DNA"/>
</dbReference>
<feature type="region of interest" description="Disordered" evidence="3">
    <location>
        <begin position="326"/>
        <end position="364"/>
    </location>
</feature>
<dbReference type="AlphaFoldDB" id="A0A8S1F9Q0"/>
<dbReference type="OrthoDB" id="5865511at2759"/>
<dbReference type="Proteomes" id="UP000494206">
    <property type="component" value="Unassembled WGS sequence"/>
</dbReference>
<dbReference type="SMART" id="SM00156">
    <property type="entry name" value="PP2Ac"/>
    <property type="match status" value="1"/>
</dbReference>
<dbReference type="InterPro" id="IPR004843">
    <property type="entry name" value="Calcineurin-like_PHP"/>
</dbReference>
<evidence type="ECO:0000259" key="4">
    <source>
        <dbReference type="PROSITE" id="PS00125"/>
    </source>
</evidence>
<sequence>MATYEQLFPKETTIELANRMVRRILQSKSVEGFSNTQIRRILKRTMRLLSPLPAMIEIEAPLTIFGDLHGQLNDLIRYFQAVGFPSDRKMLFLGDYVDRGGNSFEVIMLLFCYLVMYPKNVYMLRGNHECLKMNRLYGFHSELKRKRNLTMWVKFQKVFNQLPLCATISRKILCMHGGISEHITSWKSLYDLKKPNRPKLCDEGIAMDLMWADPTQDKCSTFASNTMRSISVLFGEKAISDLLDMLNLELVVRAHEVSQEGYHFFFNKKLVTVFSAPFYCGNDVNCGAIMHVSNKLEVSFTVLRPLMVPTPENFHLAVAMEQNYKDLRAPSPDPNRGRHLTPAPADSEEAHPNKETEKPKQSIS</sequence>
<evidence type="ECO:0000256" key="3">
    <source>
        <dbReference type="SAM" id="MobiDB-lite"/>
    </source>
</evidence>
<proteinExistence type="inferred from homology"/>
<dbReference type="PANTHER" id="PTHR11668:SF285">
    <property type="entry name" value="SERINE_THREONINE-PROTEIN PHOSPHATASE-RELATED"/>
    <property type="match status" value="1"/>
</dbReference>
<comment type="caution">
    <text evidence="5">The sequence shown here is derived from an EMBL/GenBank/DDBJ whole genome shotgun (WGS) entry which is preliminary data.</text>
</comment>
<dbReference type="SUPFAM" id="SSF56300">
    <property type="entry name" value="Metallo-dependent phosphatases"/>
    <property type="match status" value="1"/>
</dbReference>
<dbReference type="InterPro" id="IPR006186">
    <property type="entry name" value="Ser/Thr-sp_prot-phosphatase"/>
</dbReference>
<dbReference type="InterPro" id="IPR050341">
    <property type="entry name" value="PP1_catalytic_subunit"/>
</dbReference>
<evidence type="ECO:0000313" key="5">
    <source>
        <dbReference type="EMBL" id="CAB3407783.1"/>
    </source>
</evidence>
<feature type="compositionally biased region" description="Basic and acidic residues" evidence="3">
    <location>
        <begin position="348"/>
        <end position="364"/>
    </location>
</feature>
<dbReference type="FunFam" id="3.60.21.10:FF:000145">
    <property type="entry name" value="Serine/threonine-protein phosphatase"/>
    <property type="match status" value="1"/>
</dbReference>
<dbReference type="PANTHER" id="PTHR11668">
    <property type="entry name" value="SERINE/THREONINE PROTEIN PHOSPHATASE"/>
    <property type="match status" value="1"/>
</dbReference>
<dbReference type="Pfam" id="PF00149">
    <property type="entry name" value="Metallophos"/>
    <property type="match status" value="1"/>
</dbReference>
<dbReference type="GO" id="GO:0004722">
    <property type="term" value="F:protein serine/threonine phosphatase activity"/>
    <property type="evidence" value="ECO:0007669"/>
    <property type="project" value="UniProtKB-EC"/>
</dbReference>
<dbReference type="PROSITE" id="PS00125">
    <property type="entry name" value="SER_THR_PHOSPHATASE"/>
    <property type="match status" value="1"/>
</dbReference>
<dbReference type="GO" id="GO:0005737">
    <property type="term" value="C:cytoplasm"/>
    <property type="evidence" value="ECO:0007669"/>
    <property type="project" value="TreeGrafter"/>
</dbReference>
<dbReference type="PIRSF" id="PIRSF033096">
    <property type="entry name" value="PPPtase_5"/>
    <property type="match status" value="1"/>
</dbReference>
<gene>
    <name evidence="5" type="ORF">CBOVIS_LOCUS9655</name>
</gene>
<comment type="catalytic activity">
    <reaction evidence="2">
        <text>O-phospho-L-threonyl-[protein] + H2O = L-threonyl-[protein] + phosphate</text>
        <dbReference type="Rhea" id="RHEA:47004"/>
        <dbReference type="Rhea" id="RHEA-COMP:11060"/>
        <dbReference type="Rhea" id="RHEA-COMP:11605"/>
        <dbReference type="ChEBI" id="CHEBI:15377"/>
        <dbReference type="ChEBI" id="CHEBI:30013"/>
        <dbReference type="ChEBI" id="CHEBI:43474"/>
        <dbReference type="ChEBI" id="CHEBI:61977"/>
        <dbReference type="EC" id="3.1.3.16"/>
    </reaction>
</comment>
<dbReference type="Gene3D" id="3.60.21.10">
    <property type="match status" value="1"/>
</dbReference>
<evidence type="ECO:0000313" key="6">
    <source>
        <dbReference type="Proteomes" id="UP000494206"/>
    </source>
</evidence>
<organism evidence="5 6">
    <name type="scientific">Caenorhabditis bovis</name>
    <dbReference type="NCBI Taxonomy" id="2654633"/>
    <lineage>
        <taxon>Eukaryota</taxon>
        <taxon>Metazoa</taxon>
        <taxon>Ecdysozoa</taxon>
        <taxon>Nematoda</taxon>
        <taxon>Chromadorea</taxon>
        <taxon>Rhabditida</taxon>
        <taxon>Rhabditina</taxon>
        <taxon>Rhabditomorpha</taxon>
        <taxon>Rhabditoidea</taxon>
        <taxon>Rhabditidae</taxon>
        <taxon>Peloderinae</taxon>
        <taxon>Caenorhabditis</taxon>
    </lineage>
</organism>
<dbReference type="GO" id="GO:0005634">
    <property type="term" value="C:nucleus"/>
    <property type="evidence" value="ECO:0007669"/>
    <property type="project" value="TreeGrafter"/>
</dbReference>
<feature type="domain" description="Serine/threonine specific protein phosphatases" evidence="4">
    <location>
        <begin position="124"/>
        <end position="129"/>
    </location>
</feature>
<dbReference type="InterPro" id="IPR029052">
    <property type="entry name" value="Metallo-depent_PP-like"/>
</dbReference>
<keyword evidence="6" id="KW-1185">Reference proteome</keyword>
<dbReference type="PRINTS" id="PR00114">
    <property type="entry name" value="STPHPHTASE"/>
</dbReference>
<comment type="similarity">
    <text evidence="2">Belongs to the PPP phosphatase family.</text>
</comment>
<reference evidence="5 6" key="1">
    <citation type="submission" date="2020-04" db="EMBL/GenBank/DDBJ databases">
        <authorList>
            <person name="Laetsch R D."/>
            <person name="Stevens L."/>
            <person name="Kumar S."/>
            <person name="Blaxter L. M."/>
        </authorList>
    </citation>
    <scope>NUCLEOTIDE SEQUENCE [LARGE SCALE GENOMIC DNA]</scope>
</reference>
<dbReference type="EC" id="3.1.3.16" evidence="2"/>
<evidence type="ECO:0000256" key="2">
    <source>
        <dbReference type="RuleBase" id="RU004273"/>
    </source>
</evidence>
<name>A0A8S1F9Q0_9PELO</name>
<evidence type="ECO:0000256" key="1">
    <source>
        <dbReference type="PIRSR" id="PIRSR033096-1"/>
    </source>
</evidence>
<keyword evidence="2" id="KW-0378">Hydrolase</keyword>